<evidence type="ECO:0000256" key="1">
    <source>
        <dbReference type="SAM" id="MobiDB-lite"/>
    </source>
</evidence>
<name>A0A5B0QCQ2_PUCGR</name>
<feature type="region of interest" description="Disordered" evidence="1">
    <location>
        <begin position="314"/>
        <end position="340"/>
    </location>
</feature>
<feature type="compositionally biased region" description="Polar residues" evidence="1">
    <location>
        <begin position="399"/>
        <end position="426"/>
    </location>
</feature>
<keyword evidence="4" id="KW-1185">Reference proteome</keyword>
<feature type="compositionally biased region" description="Basic and acidic residues" evidence="1">
    <location>
        <begin position="377"/>
        <end position="394"/>
    </location>
</feature>
<dbReference type="Proteomes" id="UP000324748">
    <property type="component" value="Unassembled WGS sequence"/>
</dbReference>
<sequence>MSTQITRRRSGSHFAQLIIIACILCASSTNATPLPIASPSLGLSSQNSYLQPVSHLAKRMEIAGVAGAIATGQAVHNAAAAREGAAALAVSNTANDLGKATATVDAMGPAKLQRTTSSPGDLELFKSDIHRNDIEFQDAHSDFPGHKKTLSLDNSLTQNPKTLESQGSTFEYAVNKNEDLVKPPKQLSTGHDTLDPNGASTSHSTQQKPNEVFRPPTETTPNPAPPQPELNKGDVQNPHAPGQPEISNAPKALDQSADPNRLQGLDSNPAKEYGKSKSALVTGEPTHPADFQRFNSLRPTDQYTPVNKVELANSAKALEQTPKPAGVSLNPEAATVKPSTLELSRQLWKDTYQPRFKKFISLFVRKRTSKPTGVEVAKMEVPRETPKSLTHDSAPRPPSTEQVPRPSTETPNDLSAAPSNHLSTETPKPVNPADPKVVSAEAEKAAPRTWRQYFAEKHKEFKSQIVAAKPATETASTASHAAPETLESVEQTKSPIRKIWEKFFSQKAPNKEQTKASRFAAFKRYFTGDYWKKLAFWRKPANLRKPAAPTDAQVAPEATKHAA</sequence>
<feature type="compositionally biased region" description="Polar residues" evidence="1">
    <location>
        <begin position="198"/>
        <end position="209"/>
    </location>
</feature>
<dbReference type="AlphaFoldDB" id="A0A5B0QCQ2"/>
<dbReference type="PROSITE" id="PS51257">
    <property type="entry name" value="PROKAR_LIPOPROTEIN"/>
    <property type="match status" value="1"/>
</dbReference>
<protein>
    <submittedName>
        <fullName evidence="3">Uncharacterized protein</fullName>
    </submittedName>
</protein>
<evidence type="ECO:0000313" key="4">
    <source>
        <dbReference type="Proteomes" id="UP000324748"/>
    </source>
</evidence>
<evidence type="ECO:0000313" key="3">
    <source>
        <dbReference type="EMBL" id="KAA1110774.1"/>
    </source>
</evidence>
<proteinExistence type="predicted"/>
<accession>A0A5B0QCQ2</accession>
<keyword evidence="2" id="KW-0732">Signal</keyword>
<feature type="region of interest" description="Disordered" evidence="1">
    <location>
        <begin position="544"/>
        <end position="563"/>
    </location>
</feature>
<feature type="compositionally biased region" description="Polar residues" evidence="1">
    <location>
        <begin position="151"/>
        <end position="169"/>
    </location>
</feature>
<reference evidence="3 4" key="1">
    <citation type="submission" date="2019-05" db="EMBL/GenBank/DDBJ databases">
        <title>Emergence of the Ug99 lineage of the wheat stem rust pathogen through somatic hybridization.</title>
        <authorList>
            <person name="Li F."/>
            <person name="Upadhyaya N.M."/>
            <person name="Sperschneider J."/>
            <person name="Matny O."/>
            <person name="Nguyen-Phuc H."/>
            <person name="Mago R."/>
            <person name="Raley C."/>
            <person name="Miller M.E."/>
            <person name="Silverstein K.A.T."/>
            <person name="Henningsen E."/>
            <person name="Hirsch C.D."/>
            <person name="Visser B."/>
            <person name="Pretorius Z.A."/>
            <person name="Steffenson B.J."/>
            <person name="Schwessinger B."/>
            <person name="Dodds P.N."/>
            <person name="Figueroa M."/>
        </authorList>
    </citation>
    <scope>NUCLEOTIDE SEQUENCE [LARGE SCALE GENOMIC DNA]</scope>
    <source>
        <strain evidence="3">21-0</strain>
    </source>
</reference>
<feature type="region of interest" description="Disordered" evidence="1">
    <location>
        <begin position="138"/>
        <end position="299"/>
    </location>
</feature>
<gene>
    <name evidence="3" type="ORF">PGT21_031474</name>
</gene>
<dbReference type="EMBL" id="VSWC01000027">
    <property type="protein sequence ID" value="KAA1110774.1"/>
    <property type="molecule type" value="Genomic_DNA"/>
</dbReference>
<comment type="caution">
    <text evidence="3">The sequence shown here is derived from an EMBL/GenBank/DDBJ whole genome shotgun (WGS) entry which is preliminary data.</text>
</comment>
<feature type="chain" id="PRO_5022958792" evidence="2">
    <location>
        <begin position="32"/>
        <end position="563"/>
    </location>
</feature>
<feature type="compositionally biased region" description="Low complexity" evidence="1">
    <location>
        <begin position="472"/>
        <end position="485"/>
    </location>
</feature>
<evidence type="ECO:0000256" key="2">
    <source>
        <dbReference type="SAM" id="SignalP"/>
    </source>
</evidence>
<feature type="region of interest" description="Disordered" evidence="1">
    <location>
        <begin position="371"/>
        <end position="442"/>
    </location>
</feature>
<feature type="signal peptide" evidence="2">
    <location>
        <begin position="1"/>
        <end position="31"/>
    </location>
</feature>
<feature type="region of interest" description="Disordered" evidence="1">
    <location>
        <begin position="472"/>
        <end position="492"/>
    </location>
</feature>
<organism evidence="3 4">
    <name type="scientific">Puccinia graminis f. sp. tritici</name>
    <dbReference type="NCBI Taxonomy" id="56615"/>
    <lineage>
        <taxon>Eukaryota</taxon>
        <taxon>Fungi</taxon>
        <taxon>Dikarya</taxon>
        <taxon>Basidiomycota</taxon>
        <taxon>Pucciniomycotina</taxon>
        <taxon>Pucciniomycetes</taxon>
        <taxon>Pucciniales</taxon>
        <taxon>Pucciniaceae</taxon>
        <taxon>Puccinia</taxon>
    </lineage>
</organism>
<dbReference type="OrthoDB" id="10300859at2759"/>